<accession>A0A1F7URU9</accession>
<dbReference type="Proteomes" id="UP000176897">
    <property type="component" value="Unassembled WGS sequence"/>
</dbReference>
<name>A0A1F7URU9_9BACT</name>
<dbReference type="EMBL" id="MGEJ01000011">
    <property type="protein sequence ID" value="OGL81013.1"/>
    <property type="molecule type" value="Genomic_DNA"/>
</dbReference>
<evidence type="ECO:0000313" key="2">
    <source>
        <dbReference type="Proteomes" id="UP000176897"/>
    </source>
</evidence>
<proteinExistence type="predicted"/>
<sequence length="104" mass="11125">MRTGLLGSAQWGTVAPYASLGYLRFDAKFVVEMDPDLAKAVLAIGVKPDAGNKHIVKDVPAGLLGAAVNLSRKWLLTTSAAFVPLDPAFEEWVLISNAALGRRF</sequence>
<protein>
    <submittedName>
        <fullName evidence="1">Uncharacterized protein</fullName>
    </submittedName>
</protein>
<dbReference type="STRING" id="1802401.A3B21_01210"/>
<organism evidence="1 2">
    <name type="scientific">Candidatus Uhrbacteria bacterium RIFCSPLOWO2_01_FULL_47_24</name>
    <dbReference type="NCBI Taxonomy" id="1802401"/>
    <lineage>
        <taxon>Bacteria</taxon>
        <taxon>Candidatus Uhriibacteriota</taxon>
    </lineage>
</organism>
<evidence type="ECO:0000313" key="1">
    <source>
        <dbReference type="EMBL" id="OGL81013.1"/>
    </source>
</evidence>
<comment type="caution">
    <text evidence="1">The sequence shown here is derived from an EMBL/GenBank/DDBJ whole genome shotgun (WGS) entry which is preliminary data.</text>
</comment>
<reference evidence="1 2" key="1">
    <citation type="journal article" date="2016" name="Nat. Commun.">
        <title>Thousands of microbial genomes shed light on interconnected biogeochemical processes in an aquifer system.</title>
        <authorList>
            <person name="Anantharaman K."/>
            <person name="Brown C.T."/>
            <person name="Hug L.A."/>
            <person name="Sharon I."/>
            <person name="Castelle C.J."/>
            <person name="Probst A.J."/>
            <person name="Thomas B.C."/>
            <person name="Singh A."/>
            <person name="Wilkins M.J."/>
            <person name="Karaoz U."/>
            <person name="Brodie E.L."/>
            <person name="Williams K.H."/>
            <person name="Hubbard S.S."/>
            <person name="Banfield J.F."/>
        </authorList>
    </citation>
    <scope>NUCLEOTIDE SEQUENCE [LARGE SCALE GENOMIC DNA]</scope>
</reference>
<gene>
    <name evidence="1" type="ORF">A3B21_01210</name>
</gene>
<dbReference type="AlphaFoldDB" id="A0A1F7URU9"/>